<dbReference type="InterPro" id="IPR024079">
    <property type="entry name" value="MetalloPept_cat_dom_sf"/>
</dbReference>
<dbReference type="AlphaFoldDB" id="A0A5N6GWA8"/>
<protein>
    <recommendedName>
        <fullName evidence="3">Lysine-specific metallo-endopeptidase domain-containing protein</fullName>
    </recommendedName>
</protein>
<proteinExistence type="predicted"/>
<organism evidence="2">
    <name type="scientific">Aspergillus flavus</name>
    <dbReference type="NCBI Taxonomy" id="5059"/>
    <lineage>
        <taxon>Eukaryota</taxon>
        <taxon>Fungi</taxon>
        <taxon>Dikarya</taxon>
        <taxon>Ascomycota</taxon>
        <taxon>Pezizomycotina</taxon>
        <taxon>Eurotiomycetes</taxon>
        <taxon>Eurotiomycetidae</taxon>
        <taxon>Eurotiales</taxon>
        <taxon>Aspergillaceae</taxon>
        <taxon>Aspergillus</taxon>
        <taxon>Aspergillus subgen. Circumdati</taxon>
    </lineage>
</organism>
<dbReference type="SUPFAM" id="SSF55486">
    <property type="entry name" value="Metalloproteases ('zincins'), catalytic domain"/>
    <property type="match status" value="1"/>
</dbReference>
<accession>A0A5N6GWA8</accession>
<evidence type="ECO:0000256" key="1">
    <source>
        <dbReference type="SAM" id="MobiDB-lite"/>
    </source>
</evidence>
<feature type="region of interest" description="Disordered" evidence="1">
    <location>
        <begin position="101"/>
        <end position="121"/>
    </location>
</feature>
<evidence type="ECO:0000313" key="2">
    <source>
        <dbReference type="EMBL" id="KAB8246218.1"/>
    </source>
</evidence>
<evidence type="ECO:0008006" key="3">
    <source>
        <dbReference type="Google" id="ProtNLM"/>
    </source>
</evidence>
<gene>
    <name evidence="2" type="ORF">BDV35DRAFT_354465</name>
</gene>
<dbReference type="Gene3D" id="3.40.390.10">
    <property type="entry name" value="Collagenase (Catalytic Domain)"/>
    <property type="match status" value="1"/>
</dbReference>
<sequence length="449" mass="51127">MSTPPCVPTIAQWKMICFKHSQGAPAYTPKPVVYYQLHECPFVLNYFTIMKLRGYSAQPRGLLLISLTFLLLGLVQPTLASPFGLLGVVDAQTELEPSLHNLTLSSHPPHQQHKRGDEPKGLRFEPTCTPAQQSYLLSSFSEARTQAERAEQAMNDLIQIFKDKIQPKDWSPHKYTTLYRNLKLWGNFFGLPILRRDDGEVTIAQTIANMNRVRIRFTKIKNALENSGRKFDLIVNCNSDWLVYAGDYINKKGIRFWRYKDTREKYKGKSVYVKTRAPRLTCTENPRAKAVSFHNEIVDQEEMVLCPLAWTRWAGDPPPYLSDFAGIPFSGMEGKELTMLKNRAAGNTLLHEAFHSWNLLEKHIGDEQVQDEGSTKVAYGALLVQALARKDPKQALLNADTHALFALGVYYDKCNWANPEGKCLDDNPDTICPEDEKTKEKKCITIDWD</sequence>
<dbReference type="EMBL" id="ML734602">
    <property type="protein sequence ID" value="KAB8246218.1"/>
    <property type="molecule type" value="Genomic_DNA"/>
</dbReference>
<name>A0A5N6GWA8_ASPFL</name>
<reference evidence="2" key="1">
    <citation type="submission" date="2019-04" db="EMBL/GenBank/DDBJ databases">
        <title>Friends and foes A comparative genomics study of 23 Aspergillus species from section Flavi.</title>
        <authorList>
            <consortium name="DOE Joint Genome Institute"/>
            <person name="Kjaerbolling I."/>
            <person name="Vesth T."/>
            <person name="Frisvad J.C."/>
            <person name="Nybo J.L."/>
            <person name="Theobald S."/>
            <person name="Kildgaard S."/>
            <person name="Isbrandt T."/>
            <person name="Kuo A."/>
            <person name="Sato A."/>
            <person name="Lyhne E.K."/>
            <person name="Kogle M.E."/>
            <person name="Wiebenga A."/>
            <person name="Kun R.S."/>
            <person name="Lubbers R.J."/>
            <person name="Makela M.R."/>
            <person name="Barry K."/>
            <person name="Chovatia M."/>
            <person name="Clum A."/>
            <person name="Daum C."/>
            <person name="Haridas S."/>
            <person name="He G."/>
            <person name="LaButti K."/>
            <person name="Lipzen A."/>
            <person name="Mondo S."/>
            <person name="Riley R."/>
            <person name="Salamov A."/>
            <person name="Simmons B.A."/>
            <person name="Magnuson J.K."/>
            <person name="Henrissat B."/>
            <person name="Mortensen U.H."/>
            <person name="Larsen T.O."/>
            <person name="Devries R.P."/>
            <person name="Grigoriev I.V."/>
            <person name="Machida M."/>
            <person name="Baker S.E."/>
            <person name="Andersen M.R."/>
        </authorList>
    </citation>
    <scope>NUCLEOTIDE SEQUENCE [LARGE SCALE GENOMIC DNA]</scope>
    <source>
        <strain evidence="2">CBS 121.62</strain>
    </source>
</reference>
<dbReference type="GO" id="GO:0008237">
    <property type="term" value="F:metallopeptidase activity"/>
    <property type="evidence" value="ECO:0007669"/>
    <property type="project" value="InterPro"/>
</dbReference>
<dbReference type="Proteomes" id="UP000325434">
    <property type="component" value="Unassembled WGS sequence"/>
</dbReference>